<dbReference type="InterPro" id="IPR011044">
    <property type="entry name" value="Quino_amine_DH_bsu"/>
</dbReference>
<organism evidence="2 3">
    <name type="scientific">Paramicrosporidium saccamoebae</name>
    <dbReference type="NCBI Taxonomy" id="1246581"/>
    <lineage>
        <taxon>Eukaryota</taxon>
        <taxon>Fungi</taxon>
        <taxon>Fungi incertae sedis</taxon>
        <taxon>Cryptomycota</taxon>
        <taxon>Cryptomycota incertae sedis</taxon>
        <taxon>Paramicrosporidium</taxon>
    </lineage>
</organism>
<dbReference type="SUPFAM" id="SSF50969">
    <property type="entry name" value="YVTN repeat-like/Quinoprotein amine dehydrogenase"/>
    <property type="match status" value="1"/>
</dbReference>
<evidence type="ECO:0000313" key="3">
    <source>
        <dbReference type="Proteomes" id="UP000240830"/>
    </source>
</evidence>
<gene>
    <name evidence="2" type="ORF">PSACC_02617</name>
</gene>
<dbReference type="Proteomes" id="UP000240830">
    <property type="component" value="Unassembled WGS sequence"/>
</dbReference>
<evidence type="ECO:0000313" key="2">
    <source>
        <dbReference type="EMBL" id="PJF17596.1"/>
    </source>
</evidence>
<name>A0A2H9TIM7_9FUNG</name>
<reference evidence="2 3" key="1">
    <citation type="submission" date="2016-10" db="EMBL/GenBank/DDBJ databases">
        <title>The genome of Paramicrosporidium saccamoebae is the missing link in understanding Cryptomycota and Microsporidia evolution.</title>
        <authorList>
            <person name="Quandt C.A."/>
            <person name="Beaudet D."/>
            <person name="Corsaro D."/>
            <person name="Michel R."/>
            <person name="Corradi N."/>
            <person name="James T."/>
        </authorList>
    </citation>
    <scope>NUCLEOTIDE SEQUENCE [LARGE SCALE GENOMIC DNA]</scope>
    <source>
        <strain evidence="2 3">KSL3</strain>
    </source>
</reference>
<protein>
    <submittedName>
        <fullName evidence="2">Uncharacterized protein</fullName>
    </submittedName>
</protein>
<feature type="region of interest" description="Disordered" evidence="1">
    <location>
        <begin position="286"/>
        <end position="310"/>
    </location>
</feature>
<evidence type="ECO:0000256" key="1">
    <source>
        <dbReference type="SAM" id="MobiDB-lite"/>
    </source>
</evidence>
<dbReference type="EMBL" id="MTSL01000169">
    <property type="protein sequence ID" value="PJF17596.1"/>
    <property type="molecule type" value="Genomic_DNA"/>
</dbReference>
<sequence>MVGLLEFYIPDEPDCIVWSLQNQIAVCTPSLVHLLIPKWESDGTVSFERGFITLERLSSRPFDSVNGANSRAGLRQTCWWSRKPHSYLVLVTHSGKLFVLECVGNDRCHERSWRRVASVEQKFERLSVCCAASDPTGLLLIATEDGMIYKTGGEGGTIAVVLQDGESISKMTIYRENPLICTSLGRVLFYNGQWITLIDDGVIVPGPVIVLPNGSMLLCKFNRLYMINSLLKISSVHTIPGLLQTITAVLPNADDNSVLIVGMDGSCFRLSEGLITRVVVRPWISSSQGNEESDDEAQDYDEGEPEEDPSRDVIIQGSALSDGCNAAWVAETEKRQYPLPSRTRLFYHKINADVTENASSSSDQLRFVKMEALSPGVTQPPSSELMCTECEGLLSPTPKNSKVLQCPLGHIFNICTSSGQLITSVSLMFKCHRCSLCFHQEAARTLNFACTHCNGALLQSFPNTNCIDKH</sequence>
<proteinExistence type="predicted"/>
<feature type="compositionally biased region" description="Acidic residues" evidence="1">
    <location>
        <begin position="291"/>
        <end position="309"/>
    </location>
</feature>
<accession>A0A2H9TIM7</accession>
<keyword evidence="3" id="KW-1185">Reference proteome</keyword>
<comment type="caution">
    <text evidence="2">The sequence shown here is derived from an EMBL/GenBank/DDBJ whole genome shotgun (WGS) entry which is preliminary data.</text>
</comment>
<dbReference type="AlphaFoldDB" id="A0A2H9TIM7"/>